<comment type="subcellular location">
    <subcellularLocation>
        <location evidence="1">Nucleus</location>
    </subcellularLocation>
</comment>
<evidence type="ECO:0000313" key="12">
    <source>
        <dbReference type="EMBL" id="OQU85242.1"/>
    </source>
</evidence>
<reference evidence="12 13" key="1">
    <citation type="journal article" date="2009" name="Nature">
        <title>The Sorghum bicolor genome and the diversification of grasses.</title>
        <authorList>
            <person name="Paterson A.H."/>
            <person name="Bowers J.E."/>
            <person name="Bruggmann R."/>
            <person name="Dubchak I."/>
            <person name="Grimwood J."/>
            <person name="Gundlach H."/>
            <person name="Haberer G."/>
            <person name="Hellsten U."/>
            <person name="Mitros T."/>
            <person name="Poliakov A."/>
            <person name="Schmutz J."/>
            <person name="Spannagl M."/>
            <person name="Tang H."/>
            <person name="Wang X."/>
            <person name="Wicker T."/>
            <person name="Bharti A.K."/>
            <person name="Chapman J."/>
            <person name="Feltus F.A."/>
            <person name="Gowik U."/>
            <person name="Grigoriev I.V."/>
            <person name="Lyons E."/>
            <person name="Maher C.A."/>
            <person name="Martis M."/>
            <person name="Narechania A."/>
            <person name="Otillar R.P."/>
            <person name="Penning B.W."/>
            <person name="Salamov A.A."/>
            <person name="Wang Y."/>
            <person name="Zhang L."/>
            <person name="Carpita N.C."/>
            <person name="Freeling M."/>
            <person name="Gingle A.R."/>
            <person name="Hash C.T."/>
            <person name="Keller B."/>
            <person name="Klein P."/>
            <person name="Kresovich S."/>
            <person name="McCann M.C."/>
            <person name="Ming R."/>
            <person name="Peterson D.G."/>
            <person name="Mehboob-ur-Rahman"/>
            <person name="Ware D."/>
            <person name="Westhoff P."/>
            <person name="Mayer K.F."/>
            <person name="Messing J."/>
            <person name="Rokhsar D.S."/>
        </authorList>
    </citation>
    <scope>NUCLEOTIDE SEQUENCE [LARGE SCALE GENOMIC DNA]</scope>
    <source>
        <strain evidence="13">cv. BTx623</strain>
    </source>
</reference>
<dbReference type="InterPro" id="IPR031099">
    <property type="entry name" value="BRCA1-associated"/>
</dbReference>
<evidence type="ECO:0000256" key="2">
    <source>
        <dbReference type="ARBA" id="ARBA00022723"/>
    </source>
</evidence>
<gene>
    <name evidence="12" type="ORF">SORBI_3004G201200</name>
</gene>
<keyword evidence="13" id="KW-1185">Reference proteome</keyword>
<evidence type="ECO:0000256" key="3">
    <source>
        <dbReference type="ARBA" id="ARBA00022737"/>
    </source>
</evidence>
<dbReference type="Pfam" id="PF13771">
    <property type="entry name" value="zf-HC5HC2H"/>
    <property type="match status" value="1"/>
</dbReference>
<evidence type="ECO:0000313" key="13">
    <source>
        <dbReference type="Proteomes" id="UP000000768"/>
    </source>
</evidence>
<evidence type="ECO:0000256" key="9">
    <source>
        <dbReference type="SAM" id="MobiDB-lite"/>
    </source>
</evidence>
<dbReference type="OMA" id="CAMEIST"/>
<keyword evidence="3" id="KW-0677">Repeat</keyword>
<evidence type="ECO:0000259" key="10">
    <source>
        <dbReference type="PROSITE" id="PS50172"/>
    </source>
</evidence>
<keyword evidence="2" id="KW-0479">Metal-binding</keyword>
<feature type="domain" description="PHD-type" evidence="11">
    <location>
        <begin position="28"/>
        <end position="147"/>
    </location>
</feature>
<dbReference type="GO" id="GO:0008270">
    <property type="term" value="F:zinc ion binding"/>
    <property type="evidence" value="ECO:0007669"/>
    <property type="project" value="UniProtKB-KW"/>
</dbReference>
<dbReference type="InterPro" id="IPR013083">
    <property type="entry name" value="Znf_RING/FYVE/PHD"/>
</dbReference>
<dbReference type="PANTHER" id="PTHR13763">
    <property type="entry name" value="BREAST CANCER TYPE 1 SUSCEPTIBILITY PROTEIN BRCA1"/>
    <property type="match status" value="1"/>
</dbReference>
<evidence type="ECO:0000256" key="1">
    <source>
        <dbReference type="ARBA" id="ARBA00004123"/>
    </source>
</evidence>
<dbReference type="eggNOG" id="KOG4362">
    <property type="taxonomic scope" value="Eukaryota"/>
</dbReference>
<dbReference type="InParanoid" id="A0A1Z5RNB3"/>
<evidence type="ECO:0000256" key="5">
    <source>
        <dbReference type="ARBA" id="ARBA00022771"/>
    </source>
</evidence>
<dbReference type="EMBL" id="CM000763">
    <property type="protein sequence ID" value="OQU85242.1"/>
    <property type="molecule type" value="Genomic_DNA"/>
</dbReference>
<dbReference type="PANTHER" id="PTHR13763:SF6">
    <property type="entry name" value="OS05G0486600 PROTEIN"/>
    <property type="match status" value="1"/>
</dbReference>
<dbReference type="InterPro" id="IPR034732">
    <property type="entry name" value="EPHD"/>
</dbReference>
<dbReference type="InterPro" id="IPR001357">
    <property type="entry name" value="BRCT_dom"/>
</dbReference>
<evidence type="ECO:0000259" key="11">
    <source>
        <dbReference type="PROSITE" id="PS51805"/>
    </source>
</evidence>
<dbReference type="GO" id="GO:0004842">
    <property type="term" value="F:ubiquitin-protein transferase activity"/>
    <property type="evidence" value="ECO:0000318"/>
    <property type="project" value="GO_Central"/>
</dbReference>
<proteinExistence type="predicted"/>
<dbReference type="STRING" id="4558.A0A1Z5RNB3"/>
<dbReference type="GO" id="GO:0070531">
    <property type="term" value="C:BRCA1-A complex"/>
    <property type="evidence" value="ECO:0000318"/>
    <property type="project" value="GO_Central"/>
</dbReference>
<organism evidence="12 13">
    <name type="scientific">Sorghum bicolor</name>
    <name type="common">Sorghum</name>
    <name type="synonym">Sorghum vulgare</name>
    <dbReference type="NCBI Taxonomy" id="4558"/>
    <lineage>
        <taxon>Eukaryota</taxon>
        <taxon>Viridiplantae</taxon>
        <taxon>Streptophyta</taxon>
        <taxon>Embryophyta</taxon>
        <taxon>Tracheophyta</taxon>
        <taxon>Spermatophyta</taxon>
        <taxon>Magnoliopsida</taxon>
        <taxon>Liliopsida</taxon>
        <taxon>Poales</taxon>
        <taxon>Poaceae</taxon>
        <taxon>PACMAD clade</taxon>
        <taxon>Panicoideae</taxon>
        <taxon>Andropogonodae</taxon>
        <taxon>Andropogoneae</taxon>
        <taxon>Sorghinae</taxon>
        <taxon>Sorghum</taxon>
    </lineage>
</organism>
<dbReference type="PROSITE" id="PS51805">
    <property type="entry name" value="EPHD"/>
    <property type="match status" value="1"/>
</dbReference>
<keyword evidence="6" id="KW-0862">Zinc</keyword>
<feature type="compositionally biased region" description="Polar residues" evidence="9">
    <location>
        <begin position="190"/>
        <end position="205"/>
    </location>
</feature>
<dbReference type="PROSITE" id="PS50172">
    <property type="entry name" value="BRCT"/>
    <property type="match status" value="1"/>
</dbReference>
<dbReference type="Gramene" id="OQU85242">
    <property type="protein sequence ID" value="OQU85242"/>
    <property type="gene ID" value="SORBI_3004G201200"/>
</dbReference>
<dbReference type="GO" id="GO:0045944">
    <property type="term" value="P:positive regulation of transcription by RNA polymerase II"/>
    <property type="evidence" value="ECO:0000318"/>
    <property type="project" value="GO_Central"/>
</dbReference>
<evidence type="ECO:0008006" key="14">
    <source>
        <dbReference type="Google" id="ProtNLM"/>
    </source>
</evidence>
<dbReference type="GO" id="GO:0000724">
    <property type="term" value="P:double-strand break repair via homologous recombination"/>
    <property type="evidence" value="ECO:0000318"/>
    <property type="project" value="GO_Central"/>
</dbReference>
<feature type="domain" description="BRCT" evidence="10">
    <location>
        <begin position="294"/>
        <end position="329"/>
    </location>
</feature>
<dbReference type="AlphaFoldDB" id="A0A1Z5RNB3"/>
<evidence type="ECO:0000256" key="6">
    <source>
        <dbReference type="ARBA" id="ARBA00022833"/>
    </source>
</evidence>
<protein>
    <recommendedName>
        <fullName evidence="14">PHD-type domain-containing protein</fullName>
    </recommendedName>
</protein>
<keyword evidence="7" id="KW-0234">DNA repair</keyword>
<feature type="region of interest" description="Disordered" evidence="9">
    <location>
        <begin position="186"/>
        <end position="207"/>
    </location>
</feature>
<sequence length="419" mass="46601">MSRKRALSEENEGATSLKSLSTPINLFEDECVFCHSFRTSLFHGPMVRYLKGRVVSIDEGNSSDAIYVHRKCLEWASGVWFKGDIVMNFEPEIRRALKLTCRRCGLKGAALGCYYDPCLTSFHVPCAVQTIGCRWDVDGYVLCPEHVSNALPCDNLGTQTKENYNASSLDQSRRADKEGNFDYHNRENQQTDQLNTSNASSLTQSHHCHEDGISTNCSRAGEQTDQLNSSAEEKDFMQKFASWTNMTLAKEWGENVTHVILGKGVADCLQLNPGPEASYELAASKQGRIRASEGAPKLFSGLCFCLSDFMSRDNRDSMRDLIAAAGGRMMLEKRDLHLLLKNPDHSSSSSVKPRPCYFVYDADSPGEFSVSSLRKEMEEAREQAAAGAQLICHLRVLDAVAAFDAEILVVAKEDRFITS</sequence>
<evidence type="ECO:0000256" key="7">
    <source>
        <dbReference type="ARBA" id="ARBA00023204"/>
    </source>
</evidence>
<dbReference type="Gene3D" id="3.30.40.10">
    <property type="entry name" value="Zinc/RING finger domain, C3HC4 (zinc finger)"/>
    <property type="match status" value="1"/>
</dbReference>
<evidence type="ECO:0000256" key="8">
    <source>
        <dbReference type="ARBA" id="ARBA00023242"/>
    </source>
</evidence>
<keyword evidence="5" id="KW-0863">Zinc-finger</keyword>
<accession>A0A1Z5RNB3</accession>
<name>A0A1Z5RNB3_SORBI</name>
<keyword evidence="8" id="KW-0539">Nucleus</keyword>
<dbReference type="GO" id="GO:0031436">
    <property type="term" value="C:BRCA1-BARD1 complex"/>
    <property type="evidence" value="ECO:0000318"/>
    <property type="project" value="GO_Central"/>
</dbReference>
<keyword evidence="4" id="KW-0227">DNA damage</keyword>
<dbReference type="Proteomes" id="UP000000768">
    <property type="component" value="Chromosome 4"/>
</dbReference>
<evidence type="ECO:0000256" key="4">
    <source>
        <dbReference type="ARBA" id="ARBA00022763"/>
    </source>
</evidence>
<reference evidence="13" key="2">
    <citation type="journal article" date="2018" name="Plant J.">
        <title>The Sorghum bicolor reference genome: improved assembly, gene annotations, a transcriptome atlas, and signatures of genome organization.</title>
        <authorList>
            <person name="McCormick R.F."/>
            <person name="Truong S.K."/>
            <person name="Sreedasyam A."/>
            <person name="Jenkins J."/>
            <person name="Shu S."/>
            <person name="Sims D."/>
            <person name="Kennedy M."/>
            <person name="Amirebrahimi M."/>
            <person name="Weers B.D."/>
            <person name="McKinley B."/>
            <person name="Mattison A."/>
            <person name="Morishige D.T."/>
            <person name="Grimwood J."/>
            <person name="Schmutz J."/>
            <person name="Mullet J.E."/>
        </authorList>
    </citation>
    <scope>NUCLEOTIDE SEQUENCE [LARGE SCALE GENOMIC DNA]</scope>
    <source>
        <strain evidence="13">cv. BTx623</strain>
    </source>
</reference>